<feature type="compositionally biased region" description="Low complexity" evidence="1">
    <location>
        <begin position="584"/>
        <end position="600"/>
    </location>
</feature>
<feature type="compositionally biased region" description="Polar residues" evidence="1">
    <location>
        <begin position="618"/>
        <end position="628"/>
    </location>
</feature>
<dbReference type="EMBL" id="JARBJD010000034">
    <property type="protein sequence ID" value="KAK2958867.1"/>
    <property type="molecule type" value="Genomic_DNA"/>
</dbReference>
<reference evidence="2 3" key="1">
    <citation type="journal article" date="2022" name="bioRxiv">
        <title>Genomics of Preaxostyla Flagellates Illuminates Evolutionary Transitions and the Path Towards Mitochondrial Loss.</title>
        <authorList>
            <person name="Novak L.V.F."/>
            <person name="Treitli S.C."/>
            <person name="Pyrih J."/>
            <person name="Halakuc P."/>
            <person name="Pipaliya S.V."/>
            <person name="Vacek V."/>
            <person name="Brzon O."/>
            <person name="Soukal P."/>
            <person name="Eme L."/>
            <person name="Dacks J.B."/>
            <person name="Karnkowska A."/>
            <person name="Elias M."/>
            <person name="Hampl V."/>
        </authorList>
    </citation>
    <scope>NUCLEOTIDE SEQUENCE [LARGE SCALE GENOMIC DNA]</scope>
    <source>
        <strain evidence="2">NAU3</strain>
        <tissue evidence="2">Gut</tissue>
    </source>
</reference>
<feature type="region of interest" description="Disordered" evidence="1">
    <location>
        <begin position="527"/>
        <end position="646"/>
    </location>
</feature>
<gene>
    <name evidence="2" type="ORF">BLNAU_6116</name>
</gene>
<accession>A0ABQ9Y551</accession>
<feature type="region of interest" description="Disordered" evidence="1">
    <location>
        <begin position="137"/>
        <end position="162"/>
    </location>
</feature>
<feature type="compositionally biased region" description="Low complexity" evidence="1">
    <location>
        <begin position="141"/>
        <end position="156"/>
    </location>
</feature>
<feature type="compositionally biased region" description="Polar residues" evidence="1">
    <location>
        <begin position="544"/>
        <end position="581"/>
    </location>
</feature>
<organism evidence="2 3">
    <name type="scientific">Blattamonas nauphoetae</name>
    <dbReference type="NCBI Taxonomy" id="2049346"/>
    <lineage>
        <taxon>Eukaryota</taxon>
        <taxon>Metamonada</taxon>
        <taxon>Preaxostyla</taxon>
        <taxon>Oxymonadida</taxon>
        <taxon>Blattamonas</taxon>
    </lineage>
</organism>
<feature type="region of interest" description="Disordered" evidence="1">
    <location>
        <begin position="76"/>
        <end position="98"/>
    </location>
</feature>
<feature type="compositionally biased region" description="Polar residues" evidence="1">
    <location>
        <begin position="459"/>
        <end position="470"/>
    </location>
</feature>
<evidence type="ECO:0000256" key="1">
    <source>
        <dbReference type="SAM" id="MobiDB-lite"/>
    </source>
</evidence>
<name>A0ABQ9Y551_9EUKA</name>
<feature type="compositionally biased region" description="Low complexity" evidence="1">
    <location>
        <begin position="629"/>
        <end position="641"/>
    </location>
</feature>
<dbReference type="Proteomes" id="UP001281761">
    <property type="component" value="Unassembled WGS sequence"/>
</dbReference>
<sequence length="809" mass="87234">MTVPNSFISSWAVDPLSHKFDHSSAFSLHTYFSQPLSPTNNSTQPSMASCFSDDFSKASSHRAAFTSTLGFDTTFPHESIDESSQEESNKSFRPSIDPFSEYASKGDISHSRISEDFDSILEPFISMSPEAWRFSRSQHNSKTSAPATSVSPPSLSFGEPSQISFPEVGNSVDHAMFASDSVSTSTASSHSLDSNTNSRSGLYSVDTGLADLHIKNRHSQPFLEQGLGQNIPLNLPQDQTDPNRQSPFERYDLVAFDSKKSGHYLPTDVSSFYLTPHNSQSASSPTLNTTNQYEQGENSLQNSPSQKYRNPPQTTVLETNRPLSPLNDTSAGSYPSPQPKPKKTYHAMSGHSLPSTSSALCEKSAKERTRMATKQRRMDKQGNSQQKNLNHPKPTPTSAHGSPPFYPAQAPLPLPYLGAGLLPTSSATALNSSYGLPTSSSSSLLSTPSLGQSGGSHGFPSTPSATLHDTPETSFLLSHALSTAVPQLSSSSNAGSVPNSLSASIPPSLNSLITSTYIPSLSSLTSQYSSNIPPSDPSPHLKTHSMSYSQVNAQHTSSPAMHLQSNLSSNGHSQVSPNSHVLPSFNSRSESSHSIRLSTSNGGQSQSGIGTIPILPPYSSQTPHFQPTSSAASQSRASANSPFHHCPPTTPAPFFMPAVQVQNELTQIASAKMSNPDPIGSDTIPNLLASLDSVTRDIVKRKNTGLLPLYYPYIRAIPDNRHYRGVFLHTISFQRKTAWIQSEEFPDNIFCDLRRLSHKNAAQIKPGLTVEFQLALNPKSQSYFSAIQPTIVEGEPEGGELLFGQFGGA</sequence>
<feature type="compositionally biased region" description="Basic and acidic residues" evidence="1">
    <location>
        <begin position="363"/>
        <end position="380"/>
    </location>
</feature>
<protein>
    <submittedName>
        <fullName evidence="2">Uncharacterized protein</fullName>
    </submittedName>
</protein>
<keyword evidence="3" id="KW-1185">Reference proteome</keyword>
<feature type="region of interest" description="Disordered" evidence="1">
    <location>
        <begin position="432"/>
        <end position="470"/>
    </location>
</feature>
<evidence type="ECO:0000313" key="3">
    <source>
        <dbReference type="Proteomes" id="UP001281761"/>
    </source>
</evidence>
<feature type="region of interest" description="Disordered" evidence="1">
    <location>
        <begin position="276"/>
        <end position="407"/>
    </location>
</feature>
<comment type="caution">
    <text evidence="2">The sequence shown here is derived from an EMBL/GenBank/DDBJ whole genome shotgun (WGS) entry which is preliminary data.</text>
</comment>
<feature type="compositionally biased region" description="Polar residues" evidence="1">
    <location>
        <begin position="276"/>
        <end position="335"/>
    </location>
</feature>
<evidence type="ECO:0000313" key="2">
    <source>
        <dbReference type="EMBL" id="KAK2958867.1"/>
    </source>
</evidence>
<feature type="compositionally biased region" description="Low complexity" evidence="1">
    <location>
        <begin position="432"/>
        <end position="451"/>
    </location>
</feature>
<feature type="region of interest" description="Disordered" evidence="1">
    <location>
        <begin position="227"/>
        <end position="246"/>
    </location>
</feature>
<proteinExistence type="predicted"/>